<dbReference type="EC" id="2.1.1.80" evidence="2"/>
<keyword evidence="4 7" id="KW-0808">Transferase</keyword>
<proteinExistence type="predicted"/>
<evidence type="ECO:0000313" key="7">
    <source>
        <dbReference type="EMBL" id="OIR00343.1"/>
    </source>
</evidence>
<dbReference type="InterPro" id="IPR022641">
    <property type="entry name" value="CheR_N"/>
</dbReference>
<evidence type="ECO:0000256" key="2">
    <source>
        <dbReference type="ARBA" id="ARBA00012534"/>
    </source>
</evidence>
<dbReference type="Pfam" id="PF03705">
    <property type="entry name" value="CheR_N"/>
    <property type="match status" value="1"/>
</dbReference>
<evidence type="ECO:0000256" key="3">
    <source>
        <dbReference type="ARBA" id="ARBA00022603"/>
    </source>
</evidence>
<protein>
    <recommendedName>
        <fullName evidence="2">protein-glutamate O-methyltransferase</fullName>
        <ecNumber evidence="2">2.1.1.80</ecNumber>
    </recommendedName>
</protein>
<dbReference type="InterPro" id="IPR022642">
    <property type="entry name" value="CheR_C"/>
</dbReference>
<dbReference type="Gene3D" id="1.10.155.10">
    <property type="entry name" value="Chemotaxis receptor methyltransferase CheR, N-terminal domain"/>
    <property type="match status" value="1"/>
</dbReference>
<dbReference type="GO" id="GO:0008983">
    <property type="term" value="F:protein-glutamate O-methyltransferase activity"/>
    <property type="evidence" value="ECO:0007669"/>
    <property type="project" value="UniProtKB-EC"/>
</dbReference>
<dbReference type="GO" id="GO:0032259">
    <property type="term" value="P:methylation"/>
    <property type="evidence" value="ECO:0007669"/>
    <property type="project" value="UniProtKB-KW"/>
</dbReference>
<gene>
    <name evidence="7" type="primary">cheR_8</name>
    <name evidence="7" type="ORF">GALL_175960</name>
</gene>
<dbReference type="SMART" id="SM00138">
    <property type="entry name" value="MeTrc"/>
    <property type="match status" value="1"/>
</dbReference>
<evidence type="ECO:0000256" key="4">
    <source>
        <dbReference type="ARBA" id="ARBA00022679"/>
    </source>
</evidence>
<dbReference type="PRINTS" id="PR00996">
    <property type="entry name" value="CHERMTFRASE"/>
</dbReference>
<comment type="catalytic activity">
    <reaction evidence="1">
        <text>L-glutamyl-[protein] + S-adenosyl-L-methionine = [protein]-L-glutamate 5-O-methyl ester + S-adenosyl-L-homocysteine</text>
        <dbReference type="Rhea" id="RHEA:24452"/>
        <dbReference type="Rhea" id="RHEA-COMP:10208"/>
        <dbReference type="Rhea" id="RHEA-COMP:10311"/>
        <dbReference type="ChEBI" id="CHEBI:29973"/>
        <dbReference type="ChEBI" id="CHEBI:57856"/>
        <dbReference type="ChEBI" id="CHEBI:59789"/>
        <dbReference type="ChEBI" id="CHEBI:82795"/>
        <dbReference type="EC" id="2.1.1.80"/>
    </reaction>
</comment>
<dbReference type="InterPro" id="IPR000780">
    <property type="entry name" value="CheR_MeTrfase"/>
</dbReference>
<reference evidence="7" key="1">
    <citation type="submission" date="2016-10" db="EMBL/GenBank/DDBJ databases">
        <title>Sequence of Gallionella enrichment culture.</title>
        <authorList>
            <person name="Poehlein A."/>
            <person name="Muehling M."/>
            <person name="Daniel R."/>
        </authorList>
    </citation>
    <scope>NUCLEOTIDE SEQUENCE</scope>
</reference>
<dbReference type="PANTHER" id="PTHR24422">
    <property type="entry name" value="CHEMOTAXIS PROTEIN METHYLTRANSFERASE"/>
    <property type="match status" value="1"/>
</dbReference>
<evidence type="ECO:0000256" key="1">
    <source>
        <dbReference type="ARBA" id="ARBA00001541"/>
    </source>
</evidence>
<feature type="domain" description="CheR-type methyltransferase" evidence="6">
    <location>
        <begin position="6"/>
        <end position="279"/>
    </location>
</feature>
<dbReference type="EMBL" id="MLJW01000096">
    <property type="protein sequence ID" value="OIR00343.1"/>
    <property type="molecule type" value="Genomic_DNA"/>
</dbReference>
<dbReference type="AlphaFoldDB" id="A0A1J5RWN6"/>
<dbReference type="PIRSF" id="PIRSF000410">
    <property type="entry name" value="CheR"/>
    <property type="match status" value="1"/>
</dbReference>
<dbReference type="SUPFAM" id="SSF53335">
    <property type="entry name" value="S-adenosyl-L-methionine-dependent methyltransferases"/>
    <property type="match status" value="1"/>
</dbReference>
<keyword evidence="3 7" id="KW-0489">Methyltransferase</keyword>
<comment type="caution">
    <text evidence="7">The sequence shown here is derived from an EMBL/GenBank/DDBJ whole genome shotgun (WGS) entry which is preliminary data.</text>
</comment>
<evidence type="ECO:0000259" key="6">
    <source>
        <dbReference type="PROSITE" id="PS50123"/>
    </source>
</evidence>
<dbReference type="InterPro" id="IPR029063">
    <property type="entry name" value="SAM-dependent_MTases_sf"/>
</dbReference>
<accession>A0A1J5RWN6</accession>
<dbReference type="PROSITE" id="PS50123">
    <property type="entry name" value="CHER"/>
    <property type="match status" value="1"/>
</dbReference>
<dbReference type="InterPro" id="IPR026024">
    <property type="entry name" value="Chemotaxis_MeTrfase_CheR"/>
</dbReference>
<evidence type="ECO:0000256" key="5">
    <source>
        <dbReference type="ARBA" id="ARBA00022691"/>
    </source>
</evidence>
<dbReference type="InterPro" id="IPR036804">
    <property type="entry name" value="CheR_N_sf"/>
</dbReference>
<dbReference type="PANTHER" id="PTHR24422:SF19">
    <property type="entry name" value="CHEMOTAXIS PROTEIN METHYLTRANSFERASE"/>
    <property type="match status" value="1"/>
</dbReference>
<dbReference type="InterPro" id="IPR050903">
    <property type="entry name" value="Bact_Chemotaxis_MeTrfase"/>
</dbReference>
<sequence length="279" mass="31318">MAHPHGTDELYALGLKEFRFLSAFLSAHTGIVLPDSKREMVRGRMVKRLRALGLDDFKDYCALLDADPDAELEHVVNAITTNITQFFREPHHFTLLAADLKRLAARPGGPGRLRLWSAGCSTGEEPYSMAMTLMDSLSPAQRRDALILATDIDTSVLERAARGRYPAKAAERLPAGYRRRFIGAEDEDGRIEIAEEVRAAIRFRRLNLLDSWPMKGLFDVIFCRNVAIYFDKPTQRALVDRYANSLKPGGLLFLGHAESLIGVSERFDVVGKTAYRRLP</sequence>
<dbReference type="SUPFAM" id="SSF47757">
    <property type="entry name" value="Chemotaxis receptor methyltransferase CheR, N-terminal domain"/>
    <property type="match status" value="1"/>
</dbReference>
<dbReference type="CDD" id="cd02440">
    <property type="entry name" value="AdoMet_MTases"/>
    <property type="match status" value="1"/>
</dbReference>
<dbReference type="Pfam" id="PF01739">
    <property type="entry name" value="CheR"/>
    <property type="match status" value="1"/>
</dbReference>
<keyword evidence="5" id="KW-0949">S-adenosyl-L-methionine</keyword>
<name>A0A1J5RWN6_9ZZZZ</name>
<organism evidence="7">
    <name type="scientific">mine drainage metagenome</name>
    <dbReference type="NCBI Taxonomy" id="410659"/>
    <lineage>
        <taxon>unclassified sequences</taxon>
        <taxon>metagenomes</taxon>
        <taxon>ecological metagenomes</taxon>
    </lineage>
</organism>
<dbReference type="Gene3D" id="3.40.50.150">
    <property type="entry name" value="Vaccinia Virus protein VP39"/>
    <property type="match status" value="1"/>
</dbReference>